<accession>A0ACB8A2B8</accession>
<keyword evidence="2" id="KW-1185">Reference proteome</keyword>
<dbReference type="EMBL" id="MU267936">
    <property type="protein sequence ID" value="KAH7907128.1"/>
    <property type="molecule type" value="Genomic_DNA"/>
</dbReference>
<proteinExistence type="predicted"/>
<evidence type="ECO:0000313" key="2">
    <source>
        <dbReference type="Proteomes" id="UP000790377"/>
    </source>
</evidence>
<name>A0ACB8A2B8_9AGAM</name>
<evidence type="ECO:0000313" key="1">
    <source>
        <dbReference type="EMBL" id="KAH7907128.1"/>
    </source>
</evidence>
<organism evidence="1 2">
    <name type="scientific">Hygrophoropsis aurantiaca</name>
    <dbReference type="NCBI Taxonomy" id="72124"/>
    <lineage>
        <taxon>Eukaryota</taxon>
        <taxon>Fungi</taxon>
        <taxon>Dikarya</taxon>
        <taxon>Basidiomycota</taxon>
        <taxon>Agaricomycotina</taxon>
        <taxon>Agaricomycetes</taxon>
        <taxon>Agaricomycetidae</taxon>
        <taxon>Boletales</taxon>
        <taxon>Coniophorineae</taxon>
        <taxon>Hygrophoropsidaceae</taxon>
        <taxon>Hygrophoropsis</taxon>
    </lineage>
</organism>
<protein>
    <submittedName>
        <fullName evidence="1">Uncharacterized protein</fullName>
    </submittedName>
</protein>
<sequence>MQTAPIFTREAWVAAGYEDENTQYGVLGSVSSIQSKSNVYTPIDPRLYINTNAPFSAVVCGVQGSGKSHTVSVLLENMLITNHAAIGCVEKPLAGLVLHFGEGGPNSRPNEAAWVGISAEAGVEGPPVRVFVSKSSLKTMKAVYAPLGARVTVEPLLFSEEELDAQAFLSMMAISSSESAPLYVQIVLSILRDLGEDFSYERFVRCLDDEKRSFNPAQLAGLEQRMALLSSFMDVRPYSRSRLPVKPPQRFAAGQLTIIDLSDPFIDPSSACGLFEIVTRSFVRAEVGTGKFLVVDEAHKYLSPSRGVAGLTKTLLTLTREQRHLAIRVIISTQEPTVIPPVLLDLCTVSILHRFSSPSWWDHLAKHISADISAGDAFDKIVKLQAGEALLLAPSGLGVFPEDPDGASKLVTPETMGPLKLDYFGRRHILMKTRARVTKDGGASVLVVDPNCTRK</sequence>
<gene>
    <name evidence="1" type="ORF">BJ138DRAFT_1160878</name>
</gene>
<reference evidence="1" key="1">
    <citation type="journal article" date="2021" name="New Phytol.">
        <title>Evolutionary innovations through gain and loss of genes in the ectomycorrhizal Boletales.</title>
        <authorList>
            <person name="Wu G."/>
            <person name="Miyauchi S."/>
            <person name="Morin E."/>
            <person name="Kuo A."/>
            <person name="Drula E."/>
            <person name="Varga T."/>
            <person name="Kohler A."/>
            <person name="Feng B."/>
            <person name="Cao Y."/>
            <person name="Lipzen A."/>
            <person name="Daum C."/>
            <person name="Hundley H."/>
            <person name="Pangilinan J."/>
            <person name="Johnson J."/>
            <person name="Barry K."/>
            <person name="LaButti K."/>
            <person name="Ng V."/>
            <person name="Ahrendt S."/>
            <person name="Min B."/>
            <person name="Choi I.G."/>
            <person name="Park H."/>
            <person name="Plett J.M."/>
            <person name="Magnuson J."/>
            <person name="Spatafora J.W."/>
            <person name="Nagy L.G."/>
            <person name="Henrissat B."/>
            <person name="Grigoriev I.V."/>
            <person name="Yang Z.L."/>
            <person name="Xu J."/>
            <person name="Martin F.M."/>
        </authorList>
    </citation>
    <scope>NUCLEOTIDE SEQUENCE</scope>
    <source>
        <strain evidence="1">ATCC 28755</strain>
    </source>
</reference>
<comment type="caution">
    <text evidence="1">The sequence shown here is derived from an EMBL/GenBank/DDBJ whole genome shotgun (WGS) entry which is preliminary data.</text>
</comment>
<dbReference type="Proteomes" id="UP000790377">
    <property type="component" value="Unassembled WGS sequence"/>
</dbReference>